<dbReference type="Pfam" id="PF00400">
    <property type="entry name" value="WD40"/>
    <property type="match status" value="4"/>
</dbReference>
<feature type="compositionally biased region" description="Polar residues" evidence="8">
    <location>
        <begin position="8"/>
        <end position="20"/>
    </location>
</feature>
<dbReference type="PROSITE" id="PS50089">
    <property type="entry name" value="ZF_RING_2"/>
    <property type="match status" value="1"/>
</dbReference>
<dbReference type="RefSeq" id="XP_018671593.1">
    <property type="nucleotide sequence ID" value="XM_018816048.2"/>
</dbReference>
<feature type="repeat" description="WD" evidence="7">
    <location>
        <begin position="620"/>
        <end position="663"/>
    </location>
</feature>
<evidence type="ECO:0000313" key="12">
    <source>
        <dbReference type="Proteomes" id="UP000008144"/>
    </source>
</evidence>
<dbReference type="STRING" id="7719.ENSCINP00000003578"/>
<evidence type="ECO:0000313" key="11">
    <source>
        <dbReference type="Ensembl" id="ENSCINP00000003578.3"/>
    </source>
</evidence>
<dbReference type="OrthoDB" id="674604at2759"/>
<dbReference type="PRINTS" id="PR00320">
    <property type="entry name" value="GPROTEINBRPT"/>
</dbReference>
<dbReference type="InterPro" id="IPR015943">
    <property type="entry name" value="WD40/YVTN_repeat-like_dom_sf"/>
</dbReference>
<dbReference type="EMBL" id="EAAA01000295">
    <property type="status" value="NOT_ANNOTATED_CDS"/>
    <property type="molecule type" value="Genomic_DNA"/>
</dbReference>
<evidence type="ECO:0000256" key="6">
    <source>
        <dbReference type="PROSITE-ProRule" id="PRU00207"/>
    </source>
</evidence>
<dbReference type="GO" id="GO:0008270">
    <property type="term" value="F:zinc ion binding"/>
    <property type="evidence" value="ECO:0007669"/>
    <property type="project" value="UniProtKB-KW"/>
</dbReference>
<evidence type="ECO:0000256" key="3">
    <source>
        <dbReference type="ARBA" id="ARBA00022737"/>
    </source>
</evidence>
<dbReference type="OMA" id="CMTVTNG"/>
<dbReference type="CDD" id="cd00200">
    <property type="entry name" value="WD40"/>
    <property type="match status" value="1"/>
</dbReference>
<accession>F7A3E4</accession>
<keyword evidence="12" id="KW-1185">Reference proteome</keyword>
<gene>
    <name evidence="11" type="primary">zf(traf/ring)-5</name>
</gene>
<evidence type="ECO:0000256" key="2">
    <source>
        <dbReference type="ARBA" id="ARBA00022723"/>
    </source>
</evidence>
<dbReference type="Proteomes" id="UP000008144">
    <property type="component" value="Chromosome 1"/>
</dbReference>
<keyword evidence="5 6" id="KW-0862">Zinc</keyword>
<dbReference type="PANTHER" id="PTHR19848">
    <property type="entry name" value="WD40 REPEAT PROTEIN"/>
    <property type="match status" value="1"/>
</dbReference>
<evidence type="ECO:0000256" key="8">
    <source>
        <dbReference type="SAM" id="MobiDB-lite"/>
    </source>
</evidence>
<feature type="compositionally biased region" description="Polar residues" evidence="8">
    <location>
        <begin position="79"/>
        <end position="90"/>
    </location>
</feature>
<name>F7A3E4_CIOIN</name>
<dbReference type="EMBL" id="EAAA01000296">
    <property type="status" value="NOT_ANNOTATED_CDS"/>
    <property type="molecule type" value="Genomic_DNA"/>
</dbReference>
<keyword evidence="2 6" id="KW-0479">Metal-binding</keyword>
<dbReference type="Gene3D" id="2.130.10.10">
    <property type="entry name" value="YVTN repeat-like/Quinoprotein amine dehydrogenase"/>
    <property type="match status" value="2"/>
</dbReference>
<accession>A0A1W5BH39</accession>
<dbReference type="SUPFAM" id="SSF57850">
    <property type="entry name" value="RING/U-box"/>
    <property type="match status" value="1"/>
</dbReference>
<feature type="zinc finger region" description="TRAF-type" evidence="6">
    <location>
        <begin position="248"/>
        <end position="319"/>
    </location>
</feature>
<dbReference type="PROSITE" id="PS50082">
    <property type="entry name" value="WD_REPEATS_2"/>
    <property type="match status" value="4"/>
</dbReference>
<reference evidence="11" key="4">
    <citation type="submission" date="2025-09" db="UniProtKB">
        <authorList>
            <consortium name="Ensembl"/>
        </authorList>
    </citation>
    <scope>IDENTIFICATION</scope>
</reference>
<feature type="repeat" description="WD" evidence="7">
    <location>
        <begin position="460"/>
        <end position="499"/>
    </location>
</feature>
<organism evidence="11 12">
    <name type="scientific">Ciona intestinalis</name>
    <name type="common">Transparent sea squirt</name>
    <name type="synonym">Ascidia intestinalis</name>
    <dbReference type="NCBI Taxonomy" id="7719"/>
    <lineage>
        <taxon>Eukaryota</taxon>
        <taxon>Metazoa</taxon>
        <taxon>Chordata</taxon>
        <taxon>Tunicata</taxon>
        <taxon>Ascidiacea</taxon>
        <taxon>Phlebobranchia</taxon>
        <taxon>Cionidae</taxon>
        <taxon>Ciona</taxon>
    </lineage>
</organism>
<dbReference type="Ensembl" id="ENSCINT00000003578.3">
    <property type="protein sequence ID" value="ENSCINP00000003578.3"/>
    <property type="gene ID" value="ENSCING00000001770.3"/>
</dbReference>
<dbReference type="PROSITE" id="PS50145">
    <property type="entry name" value="ZF_TRAF"/>
    <property type="match status" value="1"/>
</dbReference>
<reference evidence="11" key="2">
    <citation type="journal article" date="2008" name="Genome Biol.">
        <title>Improved genome assembly and evidence-based global gene model set for the chordate Ciona intestinalis: new insight into intron and operon populations.</title>
        <authorList>
            <person name="Satou Y."/>
            <person name="Mineta K."/>
            <person name="Ogasawara M."/>
            <person name="Sasakura Y."/>
            <person name="Shoguchi E."/>
            <person name="Ueno K."/>
            <person name="Yamada L."/>
            <person name="Matsumoto J."/>
            <person name="Wasserscheid J."/>
            <person name="Dewar K."/>
            <person name="Wiley G.B."/>
            <person name="Macmil S.L."/>
            <person name="Roe B.A."/>
            <person name="Zeller R.W."/>
            <person name="Hastings K.E."/>
            <person name="Lemaire P."/>
            <person name="Lindquist E."/>
            <person name="Endo T."/>
            <person name="Hotta K."/>
            <person name="Inaba K."/>
        </authorList>
    </citation>
    <scope>NUCLEOTIDE SEQUENCE [LARGE SCALE GENOMIC DNA]</scope>
    <source>
        <strain evidence="11">wild type</strain>
    </source>
</reference>
<dbReference type="GO" id="GO:0030515">
    <property type="term" value="F:snoRNA binding"/>
    <property type="evidence" value="ECO:0000318"/>
    <property type="project" value="GO_Central"/>
</dbReference>
<reference evidence="11" key="3">
    <citation type="submission" date="2025-08" db="UniProtKB">
        <authorList>
            <consortium name="Ensembl"/>
        </authorList>
    </citation>
    <scope>IDENTIFICATION</scope>
</reference>
<evidence type="ECO:0000259" key="9">
    <source>
        <dbReference type="PROSITE" id="PS50089"/>
    </source>
</evidence>
<feature type="compositionally biased region" description="Polar residues" evidence="8">
    <location>
        <begin position="57"/>
        <end position="69"/>
    </location>
</feature>
<proteinExistence type="predicted"/>
<dbReference type="GO" id="GO:0032040">
    <property type="term" value="C:small-subunit processome"/>
    <property type="evidence" value="ECO:0000318"/>
    <property type="project" value="GO_Central"/>
</dbReference>
<keyword evidence="1 7" id="KW-0853">WD repeat</keyword>
<dbReference type="SUPFAM" id="SSF50978">
    <property type="entry name" value="WD40 repeat-like"/>
    <property type="match status" value="1"/>
</dbReference>
<dbReference type="PROSITE" id="PS50294">
    <property type="entry name" value="WD_REPEATS_REGION"/>
    <property type="match status" value="3"/>
</dbReference>
<dbReference type="InterPro" id="IPR020472">
    <property type="entry name" value="WD40_PAC1"/>
</dbReference>
<evidence type="ECO:0000256" key="4">
    <source>
        <dbReference type="ARBA" id="ARBA00022771"/>
    </source>
</evidence>
<feature type="domain" description="TRAF-type" evidence="10">
    <location>
        <begin position="248"/>
        <end position="319"/>
    </location>
</feature>
<dbReference type="Pfam" id="PF13445">
    <property type="entry name" value="zf-RING_UBOX"/>
    <property type="match status" value="1"/>
</dbReference>
<dbReference type="Gene3D" id="3.30.40.10">
    <property type="entry name" value="Zinc/RING finger domain, C3HC4 (zinc finger)"/>
    <property type="match status" value="2"/>
</dbReference>
<dbReference type="SMART" id="SM00320">
    <property type="entry name" value="WD40"/>
    <property type="match status" value="7"/>
</dbReference>
<dbReference type="FunFam" id="2.130.10.10:FF:000067">
    <property type="entry name" value="Putative E3 ubiquitin-protein ligase TRAF7"/>
    <property type="match status" value="1"/>
</dbReference>
<dbReference type="InterPro" id="IPR036322">
    <property type="entry name" value="WD40_repeat_dom_sf"/>
</dbReference>
<feature type="domain" description="RING-type" evidence="9">
    <location>
        <begin position="159"/>
        <end position="193"/>
    </location>
</feature>
<feature type="compositionally biased region" description="Low complexity" evidence="8">
    <location>
        <begin position="25"/>
        <end position="40"/>
    </location>
</feature>
<dbReference type="AlphaFoldDB" id="F7A3E4"/>
<evidence type="ECO:0000256" key="5">
    <source>
        <dbReference type="ARBA" id="ARBA00022833"/>
    </source>
</evidence>
<protein>
    <submittedName>
        <fullName evidence="11">Zinc finger protein</fullName>
    </submittedName>
</protein>
<dbReference type="InterPro" id="IPR027370">
    <property type="entry name" value="Znf-RING_euk"/>
</dbReference>
<dbReference type="InParanoid" id="F7A3E4"/>
<feature type="region of interest" description="Disordered" evidence="8">
    <location>
        <begin position="1"/>
        <end position="104"/>
    </location>
</feature>
<dbReference type="InterPro" id="IPR013083">
    <property type="entry name" value="Znf_RING/FYVE/PHD"/>
</dbReference>
<dbReference type="CDD" id="cd16644">
    <property type="entry name" value="mRING-HC-C3HC3D_TRAF7"/>
    <property type="match status" value="1"/>
</dbReference>
<evidence type="ECO:0000256" key="1">
    <source>
        <dbReference type="ARBA" id="ARBA00022574"/>
    </source>
</evidence>
<dbReference type="GeneID" id="778871"/>
<dbReference type="InterPro" id="IPR001293">
    <property type="entry name" value="Znf_TRAF"/>
</dbReference>
<dbReference type="SMART" id="SM00184">
    <property type="entry name" value="RING"/>
    <property type="match status" value="1"/>
</dbReference>
<feature type="repeat" description="WD" evidence="7">
    <location>
        <begin position="419"/>
        <end position="458"/>
    </location>
</feature>
<keyword evidence="3" id="KW-0677">Repeat</keyword>
<evidence type="ECO:0000259" key="10">
    <source>
        <dbReference type="PROSITE" id="PS50145"/>
    </source>
</evidence>
<dbReference type="InterPro" id="IPR001680">
    <property type="entry name" value="WD40_rpt"/>
</dbReference>
<keyword evidence="4 6" id="KW-0863">Zinc-finger</keyword>
<sequence>MSRYRFGSTRSPTSNDTENTPVPLRRSSASVSGASRSRSSLFSQDGRASTPRLETTFGPSFSTVTTITTDEGKVEYQHQRTTSMSSCKSFSDSREDLHGGSTHSSLQRGIAATAQFNLFRSNSHDSASSTLSQSSFRSRNTEDDAPLVFVETPSAQLYCKICQQVYKDPVIMSCGHSYCKHCSVSVDACPVDNKKMSSILGNLAVSEQVGALYIHCRYGCKLVNDHSNEYEVNQSGCPFTVKLAERRTHEDSCLYAPISCPNNPMCPTMLRMHLEEHLKSCKNLQCANHKYGCLFIGDRETQAAHMKGCKYEFVKDFLQITEEKINKMHLSLKQADEENTFLRSMLSKTVSRMDELEKNFEMKLEVMSTNQSKLVEELREFRQDNALINNQLQDLNTRLHISGVGVFDPQQIFKCKGTFVGHTGPVWCLCVHGDYLFSGSSDKQIKVWDTATNYKCQKTLEGHGGIVLALTAHGDKLFSGSADCTIKIWSIDTLVELNSIAAHENPVCTLVCINNMLFSGSLKSIKVWEVESDNLKFKQELEGLNHWVRALVAQHDYLYSGSYQTIKIWDVRTLACVHVLQTSGGSVYSIAVTNHHILCGTYENSIHVWDLRTHEPVAQLTGHVGIVYALAVLSTPEQTKVFSASYDRSLRVWSMENMICTQTLIRHQGSVVALAVSRGRVFSGGVDFTVKVWQ</sequence>
<dbReference type="InterPro" id="IPR001841">
    <property type="entry name" value="Znf_RING"/>
</dbReference>
<dbReference type="SUPFAM" id="SSF49599">
    <property type="entry name" value="TRAF domain-like"/>
    <property type="match status" value="1"/>
</dbReference>
<reference evidence="12" key="1">
    <citation type="journal article" date="2002" name="Science">
        <title>The draft genome of Ciona intestinalis: insights into chordate and vertebrate origins.</title>
        <authorList>
            <person name="Dehal P."/>
            <person name="Satou Y."/>
            <person name="Campbell R.K."/>
            <person name="Chapman J."/>
            <person name="Degnan B."/>
            <person name="De Tomaso A."/>
            <person name="Davidson B."/>
            <person name="Di Gregorio A."/>
            <person name="Gelpke M."/>
            <person name="Goodstein D.M."/>
            <person name="Harafuji N."/>
            <person name="Hastings K.E."/>
            <person name="Ho I."/>
            <person name="Hotta K."/>
            <person name="Huang W."/>
            <person name="Kawashima T."/>
            <person name="Lemaire P."/>
            <person name="Martinez D."/>
            <person name="Meinertzhagen I.A."/>
            <person name="Necula S."/>
            <person name="Nonaka M."/>
            <person name="Putnam N."/>
            <person name="Rash S."/>
            <person name="Saiga H."/>
            <person name="Satake M."/>
            <person name="Terry A."/>
            <person name="Yamada L."/>
            <person name="Wang H.G."/>
            <person name="Awazu S."/>
            <person name="Azumi K."/>
            <person name="Boore J."/>
            <person name="Branno M."/>
            <person name="Chin-Bow S."/>
            <person name="DeSantis R."/>
            <person name="Doyle S."/>
            <person name="Francino P."/>
            <person name="Keys D.N."/>
            <person name="Haga S."/>
            <person name="Hayashi H."/>
            <person name="Hino K."/>
            <person name="Imai K.S."/>
            <person name="Inaba K."/>
            <person name="Kano S."/>
            <person name="Kobayashi K."/>
            <person name="Kobayashi M."/>
            <person name="Lee B.I."/>
            <person name="Makabe K.W."/>
            <person name="Manohar C."/>
            <person name="Matassi G."/>
            <person name="Medina M."/>
            <person name="Mochizuki Y."/>
            <person name="Mount S."/>
            <person name="Morishita T."/>
            <person name="Miura S."/>
            <person name="Nakayama A."/>
            <person name="Nishizaka S."/>
            <person name="Nomoto H."/>
            <person name="Ohta F."/>
            <person name="Oishi K."/>
            <person name="Rigoutsos I."/>
            <person name="Sano M."/>
            <person name="Sasaki A."/>
            <person name="Sasakura Y."/>
            <person name="Shoguchi E."/>
            <person name="Shin-i T."/>
            <person name="Spagnuolo A."/>
            <person name="Stainier D."/>
            <person name="Suzuki M.M."/>
            <person name="Tassy O."/>
            <person name="Takatori N."/>
            <person name="Tokuoka M."/>
            <person name="Yagi K."/>
            <person name="Yoshizaki F."/>
            <person name="Wada S."/>
            <person name="Zhang C."/>
            <person name="Hyatt P.D."/>
            <person name="Larimer F."/>
            <person name="Detter C."/>
            <person name="Doggett N."/>
            <person name="Glavina T."/>
            <person name="Hawkins T."/>
            <person name="Richardson P."/>
            <person name="Lucas S."/>
            <person name="Kohara Y."/>
            <person name="Levine M."/>
            <person name="Satoh N."/>
            <person name="Rokhsar D.S."/>
        </authorList>
    </citation>
    <scope>NUCLEOTIDE SEQUENCE [LARGE SCALE GENOMIC DNA]</scope>
</reference>
<dbReference type="CTD" id="778871"/>
<dbReference type="HOGENOM" id="CLU_026971_0_0_1"/>
<evidence type="ECO:0000256" key="7">
    <source>
        <dbReference type="PROSITE-ProRule" id="PRU00221"/>
    </source>
</evidence>
<dbReference type="GeneTree" id="ENSGT00940000157022"/>
<dbReference type="FunFam" id="3.30.40.10:FF:000210">
    <property type="entry name" value="E3 ubiquitin-protein ligase TRAF7 isoform X1"/>
    <property type="match status" value="1"/>
</dbReference>
<feature type="repeat" description="WD" evidence="7">
    <location>
        <begin position="664"/>
        <end position="694"/>
    </location>
</feature>
<dbReference type="PANTHER" id="PTHR19848:SF6">
    <property type="entry name" value="E3 UBIQUITIN-PROTEIN LIGASE TRAF7"/>
    <property type="match status" value="1"/>
</dbReference>